<gene>
    <name evidence="1" type="ORF">FKW44_022030</name>
</gene>
<reference evidence="2" key="1">
    <citation type="submission" date="2021-01" db="EMBL/GenBank/DDBJ databases">
        <title>Caligus Genome Assembly.</title>
        <authorList>
            <person name="Gallardo-Escarate C."/>
        </authorList>
    </citation>
    <scope>NUCLEOTIDE SEQUENCE [LARGE SCALE GENOMIC DNA]</scope>
</reference>
<dbReference type="OrthoDB" id="110174at2759"/>
<evidence type="ECO:0000313" key="1">
    <source>
        <dbReference type="EMBL" id="QQP36821.1"/>
    </source>
</evidence>
<evidence type="ECO:0000313" key="2">
    <source>
        <dbReference type="Proteomes" id="UP000595437"/>
    </source>
</evidence>
<organism evidence="1 2">
    <name type="scientific">Caligus rogercresseyi</name>
    <name type="common">Sea louse</name>
    <dbReference type="NCBI Taxonomy" id="217165"/>
    <lineage>
        <taxon>Eukaryota</taxon>
        <taxon>Metazoa</taxon>
        <taxon>Ecdysozoa</taxon>
        <taxon>Arthropoda</taxon>
        <taxon>Crustacea</taxon>
        <taxon>Multicrustacea</taxon>
        <taxon>Hexanauplia</taxon>
        <taxon>Copepoda</taxon>
        <taxon>Siphonostomatoida</taxon>
        <taxon>Caligidae</taxon>
        <taxon>Caligus</taxon>
    </lineage>
</organism>
<dbReference type="AlphaFoldDB" id="A0A7T8JWL2"/>
<dbReference type="Proteomes" id="UP000595437">
    <property type="component" value="Chromosome 16"/>
</dbReference>
<protein>
    <submittedName>
        <fullName evidence="1">Uncharacterized protein</fullName>
    </submittedName>
</protein>
<keyword evidence="2" id="KW-1185">Reference proteome</keyword>
<name>A0A7T8JWL2_CALRO</name>
<proteinExistence type="predicted"/>
<dbReference type="EMBL" id="CP045905">
    <property type="protein sequence ID" value="QQP36821.1"/>
    <property type="molecule type" value="Genomic_DNA"/>
</dbReference>
<accession>A0A7T8JWL2</accession>
<sequence length="130" mass="14388">MASLLAEVVKDMKLRSASARKIHLFPSNSPCPLSLGLAESLFSDAWIGYPFFMDWASPEDVKLEGAVLKTYWNPLSAKGFDFKSGESFLFSEAACKFSLGKAYLDASPDRIYKRILLPIIGINAAHIVIR</sequence>